<organism evidence="2 3">
    <name type="scientific">Diatraea saccharalis</name>
    <name type="common">sugarcane borer</name>
    <dbReference type="NCBI Taxonomy" id="40085"/>
    <lineage>
        <taxon>Eukaryota</taxon>
        <taxon>Metazoa</taxon>
        <taxon>Ecdysozoa</taxon>
        <taxon>Arthropoda</taxon>
        <taxon>Hexapoda</taxon>
        <taxon>Insecta</taxon>
        <taxon>Pterygota</taxon>
        <taxon>Neoptera</taxon>
        <taxon>Endopterygota</taxon>
        <taxon>Lepidoptera</taxon>
        <taxon>Glossata</taxon>
        <taxon>Ditrysia</taxon>
        <taxon>Pyraloidea</taxon>
        <taxon>Crambidae</taxon>
        <taxon>Crambinae</taxon>
        <taxon>Diatraea</taxon>
    </lineage>
</organism>
<dbReference type="GO" id="GO:0005576">
    <property type="term" value="C:extracellular region"/>
    <property type="evidence" value="ECO:0007669"/>
    <property type="project" value="InterPro"/>
</dbReference>
<evidence type="ECO:0000313" key="2">
    <source>
        <dbReference type="EMBL" id="CAG9788901.1"/>
    </source>
</evidence>
<evidence type="ECO:0000256" key="1">
    <source>
        <dbReference type="ARBA" id="ARBA00022729"/>
    </source>
</evidence>
<name>A0A9N9R3N0_9NEOP</name>
<sequence>MSGHYLAYLNINDTISELYDSIVNGNYSYAVKLTQNLSVKNGFAITNVIEKLTQEVNSNLLSYGYKLWSSGERDIVHNYLPHSFSLIFNEGNNVVLINRRYDLALKLDAGKDSNGDRKVWGDSSDKTSRRIVWQMLPIWYNNKVYFKLKNWDCNQFLKMGLYPDDIKDRPVYGDTKHDEMRHTWYLEPVLLGDIRSFFITNRQFSQRLKLAVSADSIGDRQLWGHNGDINKNDLSRFLWDIKKH</sequence>
<dbReference type="Proteomes" id="UP001153714">
    <property type="component" value="Chromosome 2"/>
</dbReference>
<dbReference type="OrthoDB" id="7401160at2759"/>
<accession>A0A9N9R3N0</accession>
<gene>
    <name evidence="2" type="ORF">DIATSA_LOCUS6680</name>
</gene>
<dbReference type="Gene3D" id="1.10.10.2400">
    <property type="entry name" value="Lepidopteran low molecular weight (30 kD) lipoprotein, N-terminal domain"/>
    <property type="match status" value="1"/>
</dbReference>
<evidence type="ECO:0000313" key="3">
    <source>
        <dbReference type="Proteomes" id="UP001153714"/>
    </source>
</evidence>
<proteinExistence type="predicted"/>
<protein>
    <submittedName>
        <fullName evidence="2">Uncharacterized protein</fullName>
    </submittedName>
</protein>
<keyword evidence="3" id="KW-1185">Reference proteome</keyword>
<dbReference type="Gene3D" id="2.80.10.50">
    <property type="match status" value="1"/>
</dbReference>
<dbReference type="AlphaFoldDB" id="A0A9N9R3N0"/>
<dbReference type="Pfam" id="PF03260">
    <property type="entry name" value="Lipoprotein_11"/>
    <property type="match status" value="1"/>
</dbReference>
<dbReference type="InterPro" id="IPR004943">
    <property type="entry name" value="Lipoprotein_11"/>
</dbReference>
<dbReference type="InterPro" id="IPR042046">
    <property type="entry name" value="Lipoprotein_11_N"/>
</dbReference>
<reference evidence="2" key="2">
    <citation type="submission" date="2022-10" db="EMBL/GenBank/DDBJ databases">
        <authorList>
            <consortium name="ENA_rothamsted_submissions"/>
            <consortium name="culmorum"/>
            <person name="King R."/>
        </authorList>
    </citation>
    <scope>NUCLEOTIDE SEQUENCE</scope>
</reference>
<keyword evidence="1" id="KW-0732">Signal</keyword>
<reference evidence="2" key="1">
    <citation type="submission" date="2021-12" db="EMBL/GenBank/DDBJ databases">
        <authorList>
            <person name="King R."/>
        </authorList>
    </citation>
    <scope>NUCLEOTIDE SEQUENCE</scope>
</reference>
<dbReference type="EMBL" id="OU893333">
    <property type="protein sequence ID" value="CAG9788901.1"/>
    <property type="molecule type" value="Genomic_DNA"/>
</dbReference>